<dbReference type="AlphaFoldDB" id="A0A2M7QIM1"/>
<protein>
    <recommendedName>
        <fullName evidence="1">YprB ribonuclease H-like domain-containing protein</fullName>
    </recommendedName>
</protein>
<comment type="caution">
    <text evidence="2">The sequence shown here is derived from an EMBL/GenBank/DDBJ whole genome shotgun (WGS) entry which is preliminary data.</text>
</comment>
<evidence type="ECO:0000313" key="2">
    <source>
        <dbReference type="EMBL" id="PIY71836.1"/>
    </source>
</evidence>
<dbReference type="InterPro" id="IPR012337">
    <property type="entry name" value="RNaseH-like_sf"/>
</dbReference>
<evidence type="ECO:0000259" key="1">
    <source>
        <dbReference type="Pfam" id="PF13482"/>
    </source>
</evidence>
<dbReference type="Pfam" id="PF13482">
    <property type="entry name" value="RNase_H_2"/>
    <property type="match status" value="1"/>
</dbReference>
<name>A0A2M7QIM1_9BACT</name>
<proteinExistence type="predicted"/>
<feature type="domain" description="YprB ribonuclease H-like" evidence="1">
    <location>
        <begin position="8"/>
        <end position="151"/>
    </location>
</feature>
<organism evidence="2 3">
    <name type="scientific">Candidatus Roizmanbacteria bacterium CG_4_10_14_0_8_um_filter_33_9</name>
    <dbReference type="NCBI Taxonomy" id="1974826"/>
    <lineage>
        <taxon>Bacteria</taxon>
        <taxon>Candidatus Roizmaniibacteriota</taxon>
    </lineage>
</organism>
<dbReference type="Proteomes" id="UP000229401">
    <property type="component" value="Unassembled WGS sequence"/>
</dbReference>
<dbReference type="GO" id="GO:0003676">
    <property type="term" value="F:nucleic acid binding"/>
    <property type="evidence" value="ECO:0007669"/>
    <property type="project" value="InterPro"/>
</dbReference>
<reference evidence="3" key="1">
    <citation type="submission" date="2017-09" db="EMBL/GenBank/DDBJ databases">
        <title>Depth-based differentiation of microbial function through sediment-hosted aquifers and enrichment of novel symbionts in the deep terrestrial subsurface.</title>
        <authorList>
            <person name="Probst A.J."/>
            <person name="Ladd B."/>
            <person name="Jarett J.K."/>
            <person name="Geller-Mcgrath D.E."/>
            <person name="Sieber C.M.K."/>
            <person name="Emerson J.B."/>
            <person name="Anantharaman K."/>
            <person name="Thomas B.C."/>
            <person name="Malmstrom R."/>
            <person name="Stieglmeier M."/>
            <person name="Klingl A."/>
            <person name="Woyke T."/>
            <person name="Ryan C.M."/>
            <person name="Banfield J.F."/>
        </authorList>
    </citation>
    <scope>NUCLEOTIDE SEQUENCE [LARGE SCALE GENOMIC DNA]</scope>
</reference>
<gene>
    <name evidence="2" type="ORF">COY87_04050</name>
</gene>
<dbReference type="SUPFAM" id="SSF53098">
    <property type="entry name" value="Ribonuclease H-like"/>
    <property type="match status" value="1"/>
</dbReference>
<sequence length="192" mass="22314">MKRFPVVFDLETKHTFREFSEPEKLGVTVLSLYDYGTGKESIYTEKELSGALRIFENASYLVGYNINGFDLPVLKPYYAGDISYFLTLDILEDIRIKIGHRISLNDVASTTLNKKKSGHGLQAIDFYKEGKWDELKKYCLDDTLITKELFDFGLKYKEIHYMTPTGRSIIRVDWEKYMEESGKSETHMTLPF</sequence>
<dbReference type="Gene3D" id="3.30.420.10">
    <property type="entry name" value="Ribonuclease H-like superfamily/Ribonuclease H"/>
    <property type="match status" value="1"/>
</dbReference>
<dbReference type="EMBL" id="PFLI01000137">
    <property type="protein sequence ID" value="PIY71836.1"/>
    <property type="molecule type" value="Genomic_DNA"/>
</dbReference>
<dbReference type="InterPro" id="IPR036397">
    <property type="entry name" value="RNaseH_sf"/>
</dbReference>
<evidence type="ECO:0000313" key="3">
    <source>
        <dbReference type="Proteomes" id="UP000229401"/>
    </source>
</evidence>
<dbReference type="InterPro" id="IPR038720">
    <property type="entry name" value="YprB_RNase_H-like_dom"/>
</dbReference>
<accession>A0A2M7QIM1</accession>